<dbReference type="InterPro" id="IPR025983">
    <property type="entry name" value="Cys_rich_CPCC"/>
</dbReference>
<dbReference type="Proteomes" id="UP000189800">
    <property type="component" value="Unassembled WGS sequence"/>
</dbReference>
<dbReference type="Pfam" id="PF14206">
    <property type="entry name" value="Cys_rich_CPCC"/>
    <property type="match status" value="1"/>
</dbReference>
<proteinExistence type="predicted"/>
<dbReference type="STRING" id="470453.B0680_06000"/>
<comment type="caution">
    <text evidence="2">The sequence shown here is derived from an EMBL/GenBank/DDBJ whole genome shotgun (WGS) entry which is preliminary data.</text>
</comment>
<evidence type="ECO:0000313" key="2">
    <source>
        <dbReference type="EMBL" id="OOS23516.1"/>
    </source>
</evidence>
<feature type="domain" description="Cysteine-rich CPCC" evidence="1">
    <location>
        <begin position="7"/>
        <end position="66"/>
    </location>
</feature>
<sequence length="68" mass="7878">MSENLLPCPCCKTPMFEEYGSFDICLKCNWQDDIVQLNNPDFAGGANYLSLNEYTEQYLQHQAKHQTK</sequence>
<organism evidence="2 3">
    <name type="scientific">Moraxella pluranimalium</name>
    <dbReference type="NCBI Taxonomy" id="470453"/>
    <lineage>
        <taxon>Bacteria</taxon>
        <taxon>Pseudomonadati</taxon>
        <taxon>Pseudomonadota</taxon>
        <taxon>Gammaproteobacteria</taxon>
        <taxon>Moraxellales</taxon>
        <taxon>Moraxellaceae</taxon>
        <taxon>Moraxella</taxon>
    </lineage>
</organism>
<name>A0A1T0CMF0_9GAMM</name>
<protein>
    <recommendedName>
        <fullName evidence="1">Cysteine-rich CPCC domain-containing protein</fullName>
    </recommendedName>
</protein>
<evidence type="ECO:0000259" key="1">
    <source>
        <dbReference type="Pfam" id="PF14206"/>
    </source>
</evidence>
<dbReference type="OrthoDB" id="1456570at2"/>
<evidence type="ECO:0000313" key="3">
    <source>
        <dbReference type="Proteomes" id="UP000189800"/>
    </source>
</evidence>
<accession>A0A1T0CMF0</accession>
<keyword evidence="3" id="KW-1185">Reference proteome</keyword>
<reference evidence="2 3" key="1">
    <citation type="submission" date="2017-02" db="EMBL/GenBank/DDBJ databases">
        <title>Draft genome sequence of Moraxella pluranimalium CCUG 54913T type strain.</title>
        <authorList>
            <person name="Salva-Serra F."/>
            <person name="Engstrom-Jakobsson H."/>
            <person name="Thorell K."/>
            <person name="Jaen-Luchoro D."/>
            <person name="Gonzales-Siles L."/>
            <person name="Karlsson R."/>
            <person name="Yazdan S."/>
            <person name="Boulund F."/>
            <person name="Johnning A."/>
            <person name="Engstrand L."/>
            <person name="Kristiansson E."/>
            <person name="Moore E."/>
        </authorList>
    </citation>
    <scope>NUCLEOTIDE SEQUENCE [LARGE SCALE GENOMIC DNA]</scope>
    <source>
        <strain evidence="2 3">CCUG 54913</strain>
    </source>
</reference>
<dbReference type="EMBL" id="MUYU01000015">
    <property type="protein sequence ID" value="OOS23516.1"/>
    <property type="molecule type" value="Genomic_DNA"/>
</dbReference>
<gene>
    <name evidence="2" type="ORF">B0680_06000</name>
</gene>
<dbReference type="AlphaFoldDB" id="A0A1T0CMF0"/>
<dbReference type="RefSeq" id="WP_078254195.1">
    <property type="nucleotide sequence ID" value="NZ_MUYU01000015.1"/>
</dbReference>